<name>A0A4S9BAC6_AURPU</name>
<dbReference type="InterPro" id="IPR023631">
    <property type="entry name" value="Amidase_dom"/>
</dbReference>
<dbReference type="PIRSF" id="PIRSF001221">
    <property type="entry name" value="Amidase_fungi"/>
    <property type="match status" value="1"/>
</dbReference>
<dbReference type="InterPro" id="IPR036928">
    <property type="entry name" value="AS_sf"/>
</dbReference>
<dbReference type="Proteomes" id="UP000304928">
    <property type="component" value="Unassembled WGS sequence"/>
</dbReference>
<organism evidence="4 5">
    <name type="scientific">Aureobasidium pullulans</name>
    <name type="common">Black yeast</name>
    <name type="synonym">Pullularia pullulans</name>
    <dbReference type="NCBI Taxonomy" id="5580"/>
    <lineage>
        <taxon>Eukaryota</taxon>
        <taxon>Fungi</taxon>
        <taxon>Dikarya</taxon>
        <taxon>Ascomycota</taxon>
        <taxon>Pezizomycotina</taxon>
        <taxon>Dothideomycetes</taxon>
        <taxon>Dothideomycetidae</taxon>
        <taxon>Dothideales</taxon>
        <taxon>Saccotheciaceae</taxon>
        <taxon>Aureobasidium</taxon>
    </lineage>
</organism>
<dbReference type="Gene3D" id="3.90.1300.10">
    <property type="entry name" value="Amidase signature (AS) domain"/>
    <property type="match status" value="1"/>
</dbReference>
<evidence type="ECO:0000259" key="3">
    <source>
        <dbReference type="Pfam" id="PF01425"/>
    </source>
</evidence>
<gene>
    <name evidence="4" type="ORF">D6D15_04869</name>
</gene>
<feature type="domain" description="Amidase" evidence="3">
    <location>
        <begin position="98"/>
        <end position="538"/>
    </location>
</feature>
<dbReference type="SUPFAM" id="SSF75304">
    <property type="entry name" value="Amidase signature (AS) enzymes"/>
    <property type="match status" value="1"/>
</dbReference>
<evidence type="ECO:0000256" key="1">
    <source>
        <dbReference type="ARBA" id="ARBA00009199"/>
    </source>
</evidence>
<comment type="similarity">
    <text evidence="1">Belongs to the amidase family.</text>
</comment>
<dbReference type="EMBL" id="QZAR01000072">
    <property type="protein sequence ID" value="THW89982.1"/>
    <property type="molecule type" value="Genomic_DNA"/>
</dbReference>
<dbReference type="GO" id="GO:0016787">
    <property type="term" value="F:hydrolase activity"/>
    <property type="evidence" value="ECO:0007669"/>
    <property type="project" value="UniProtKB-KW"/>
</dbReference>
<dbReference type="AlphaFoldDB" id="A0A4S9BAC6"/>
<evidence type="ECO:0000313" key="4">
    <source>
        <dbReference type="EMBL" id="THW89982.1"/>
    </source>
</evidence>
<reference evidence="4 5" key="1">
    <citation type="submission" date="2018-10" db="EMBL/GenBank/DDBJ databases">
        <title>Fifty Aureobasidium pullulans genomes reveal a recombining polyextremotolerant generalist.</title>
        <authorList>
            <person name="Gostincar C."/>
            <person name="Turk M."/>
            <person name="Zajc J."/>
            <person name="Gunde-Cimerman N."/>
        </authorList>
    </citation>
    <scope>NUCLEOTIDE SEQUENCE [LARGE SCALE GENOMIC DNA]</scope>
    <source>
        <strain evidence="4 5">EXF-10507</strain>
    </source>
</reference>
<evidence type="ECO:0000313" key="5">
    <source>
        <dbReference type="Proteomes" id="UP000304928"/>
    </source>
</evidence>
<proteinExistence type="inferred from homology"/>
<sequence>MTWVEVSRRKKESLQTLIPPQWKLSATGDADAATCLDVSGLVLSELSLNERLITKSNVEQILRSISEGEMTSIGSSIGVVDSSPFEMGTQLTYDCPIQTNCLSEINFESASKRARELDAYWRLHGRTYGPLHGLPISVMDRYSISGLESACGFVSWLGNPKNAEDEGTVVRRMQSLGAIVLCKTNVPMSMMLGETTNNIVGSTVNPFNRNYSAGGACGGEGALIALKGSPLGLATDMAGSTRIPSSFCGLYGMKLSEERLPTDGIESVLPGLPVGAGSVGMISADAKSLQHVLRLLLDSAPWNSCSDVLEIPWRQDKLDAIKKRAYIPEKLNGRLVFALMKDDGHSTPDLPTKQALATVEQSLRLCGHEVVDWKPPSHKTATETLFKIFGSTSGKCIREAIDASGEPPVDQLKEWYNQADTGSLPTEEFWKLCEEMQIYKRSYMKYWLSASAETVSGRSIDGVILPVSPNAATREGTDRYFGYTAVANALDLPSCTFPVTGRGSVLDGDSTEFSVDHAQGLPVGLQVMCWRLQEEKVLALVEAIGQCMDQTYNPGGTHTGEWFNHSQ</sequence>
<accession>A0A4S9BAC6</accession>
<dbReference type="Pfam" id="PF01425">
    <property type="entry name" value="Amidase"/>
    <property type="match status" value="1"/>
</dbReference>
<dbReference type="PANTHER" id="PTHR46072">
    <property type="entry name" value="AMIDASE-RELATED-RELATED"/>
    <property type="match status" value="1"/>
</dbReference>
<protein>
    <submittedName>
        <fullName evidence="4">Amidase</fullName>
    </submittedName>
</protein>
<evidence type="ECO:0000256" key="2">
    <source>
        <dbReference type="ARBA" id="ARBA00022801"/>
    </source>
</evidence>
<comment type="caution">
    <text evidence="4">The sequence shown here is derived from an EMBL/GenBank/DDBJ whole genome shotgun (WGS) entry which is preliminary data.</text>
</comment>
<keyword evidence="2" id="KW-0378">Hydrolase</keyword>